<dbReference type="SUPFAM" id="SSF56219">
    <property type="entry name" value="DNase I-like"/>
    <property type="match status" value="1"/>
</dbReference>
<keyword evidence="3" id="KW-1185">Reference proteome</keyword>
<protein>
    <submittedName>
        <fullName evidence="2">Endonuclease</fullName>
    </submittedName>
</protein>
<evidence type="ECO:0000313" key="2">
    <source>
        <dbReference type="EMBL" id="QKF06924.1"/>
    </source>
</evidence>
<dbReference type="KEGG" id="bwa:HLV38_01385"/>
<dbReference type="EMBL" id="CP053716">
    <property type="protein sequence ID" value="QKF06924.1"/>
    <property type="molecule type" value="Genomic_DNA"/>
</dbReference>
<proteinExistence type="predicted"/>
<name>A0A6M8J023_9ACTN</name>
<dbReference type="GO" id="GO:0004519">
    <property type="term" value="F:endonuclease activity"/>
    <property type="evidence" value="ECO:0007669"/>
    <property type="project" value="UniProtKB-KW"/>
</dbReference>
<gene>
    <name evidence="2" type="ORF">HLV38_01385</name>
</gene>
<organism evidence="2 3">
    <name type="scientific">Berryella wangjianweii</name>
    <dbReference type="NCBI Taxonomy" id="2734634"/>
    <lineage>
        <taxon>Bacteria</taxon>
        <taxon>Bacillati</taxon>
        <taxon>Actinomycetota</taxon>
        <taxon>Coriobacteriia</taxon>
        <taxon>Eggerthellales</taxon>
        <taxon>Eggerthellaceae</taxon>
        <taxon>Berryella</taxon>
    </lineage>
</organism>
<keyword evidence="2" id="KW-0540">Nuclease</keyword>
<keyword evidence="2" id="KW-0378">Hydrolase</keyword>
<dbReference type="Gene3D" id="3.60.10.10">
    <property type="entry name" value="Endonuclease/exonuclease/phosphatase"/>
    <property type="match status" value="1"/>
</dbReference>
<keyword evidence="2" id="KW-0255">Endonuclease</keyword>
<dbReference type="InterPro" id="IPR036691">
    <property type="entry name" value="Endo/exonu/phosph_ase_sf"/>
</dbReference>
<evidence type="ECO:0000313" key="3">
    <source>
        <dbReference type="Proteomes" id="UP000503297"/>
    </source>
</evidence>
<feature type="domain" description="Endonuclease/exonuclease/phosphatase" evidence="1">
    <location>
        <begin position="62"/>
        <end position="279"/>
    </location>
</feature>
<reference evidence="3" key="1">
    <citation type="submission" date="2020-05" db="EMBL/GenBank/DDBJ databases">
        <title>Novel species in genus Nocardioides.</title>
        <authorList>
            <person name="Zhang G."/>
        </authorList>
    </citation>
    <scope>NUCLEOTIDE SEQUENCE [LARGE SCALE GENOMIC DNA]</scope>
    <source>
        <strain evidence="3">zg-1050</strain>
    </source>
</reference>
<dbReference type="Proteomes" id="UP000503297">
    <property type="component" value="Chromosome"/>
</dbReference>
<accession>A0A6M8J023</accession>
<dbReference type="InterPro" id="IPR005135">
    <property type="entry name" value="Endo/exonuclease/phosphatase"/>
</dbReference>
<evidence type="ECO:0000259" key="1">
    <source>
        <dbReference type="Pfam" id="PF03372"/>
    </source>
</evidence>
<dbReference type="AlphaFoldDB" id="A0A6M8J023"/>
<dbReference type="Pfam" id="PF03372">
    <property type="entry name" value="Exo_endo_phos"/>
    <property type="match status" value="1"/>
</dbReference>
<sequence>MHIAKCLGIAVATLLTLALLTVGGYVAYMEATYYRIADREALDAPRPGAGPLAVGADYTALTYNIGFGAYTPDYTFFMDEGVMDDGTPTVGAHARAVSERSVRACTEGAIGEVARLRPDFTLLQEVDLDSDRSFHVNQREAFARAFPNQGLVWGLNFHSAFLAYPFAEPHGAVRSGLVTLSSFDATAAERRSYPIDQTFPAKYFDLDRCFTVTRLPVDNGRELVLINSHMSAYDKGGTSRARQLQMLREVLGEEAAKGNYVICGGDWNQALANSLGIYPSAQQTPAWVAVLDDADLPSGFSTVAADNLSDTPTCRGCDIPYQKGVTYTCTIDGFVVSGNVQATARNIDTGFAHSDHNPVLLTFRLKP</sequence>
<dbReference type="RefSeq" id="WP_173163618.1">
    <property type="nucleotide sequence ID" value="NZ_CP053716.1"/>
</dbReference>